<evidence type="ECO:0000256" key="2">
    <source>
        <dbReference type="ARBA" id="ARBA00023002"/>
    </source>
</evidence>
<protein>
    <recommendedName>
        <fullName evidence="10">Copper-containing nitrite reductase</fullName>
    </recommendedName>
</protein>
<evidence type="ECO:0008006" key="10">
    <source>
        <dbReference type="Google" id="ProtNLM"/>
    </source>
</evidence>
<keyword evidence="5" id="KW-0732">Signal</keyword>
<keyword evidence="1" id="KW-0479">Metal-binding</keyword>
<reference evidence="8" key="1">
    <citation type="journal article" date="2014" name="Int. J. Syst. Evol. Microbiol.">
        <title>Complete genome sequence of Corynebacterium casei LMG S-19264T (=DSM 44701T), isolated from a smear-ripened cheese.</title>
        <authorList>
            <consortium name="US DOE Joint Genome Institute (JGI-PGF)"/>
            <person name="Walter F."/>
            <person name="Albersmeier A."/>
            <person name="Kalinowski J."/>
            <person name="Ruckert C."/>
        </authorList>
    </citation>
    <scope>NUCLEOTIDE SEQUENCE</scope>
    <source>
        <strain evidence="8">JCM 14719</strain>
    </source>
</reference>
<dbReference type="PANTHER" id="PTHR11709">
    <property type="entry name" value="MULTI-COPPER OXIDASE"/>
    <property type="match status" value="1"/>
</dbReference>
<feature type="region of interest" description="Disordered" evidence="4">
    <location>
        <begin position="230"/>
        <end position="261"/>
    </location>
</feature>
<dbReference type="GO" id="GO:0005507">
    <property type="term" value="F:copper ion binding"/>
    <property type="evidence" value="ECO:0007669"/>
    <property type="project" value="InterPro"/>
</dbReference>
<dbReference type="InterPro" id="IPR008972">
    <property type="entry name" value="Cupredoxin"/>
</dbReference>
<keyword evidence="9" id="KW-1185">Reference proteome</keyword>
<evidence type="ECO:0000256" key="4">
    <source>
        <dbReference type="SAM" id="MobiDB-lite"/>
    </source>
</evidence>
<evidence type="ECO:0000256" key="3">
    <source>
        <dbReference type="ARBA" id="ARBA00023008"/>
    </source>
</evidence>
<name>A0A8J3B8D2_9BACI</name>
<reference evidence="8" key="2">
    <citation type="submission" date="2020-09" db="EMBL/GenBank/DDBJ databases">
        <authorList>
            <person name="Sun Q."/>
            <person name="Ohkuma M."/>
        </authorList>
    </citation>
    <scope>NUCLEOTIDE SEQUENCE</scope>
    <source>
        <strain evidence="8">JCM 14719</strain>
    </source>
</reference>
<evidence type="ECO:0000259" key="6">
    <source>
        <dbReference type="Pfam" id="PF07731"/>
    </source>
</evidence>
<feature type="region of interest" description="Disordered" evidence="4">
    <location>
        <begin position="275"/>
        <end position="299"/>
    </location>
</feature>
<evidence type="ECO:0000259" key="7">
    <source>
        <dbReference type="Pfam" id="PF07732"/>
    </source>
</evidence>
<gene>
    <name evidence="8" type="ORF">GCM10007043_08170</name>
</gene>
<organism evidence="8 9">
    <name type="scientific">Calditerricola satsumensis</name>
    <dbReference type="NCBI Taxonomy" id="373054"/>
    <lineage>
        <taxon>Bacteria</taxon>
        <taxon>Bacillati</taxon>
        <taxon>Bacillota</taxon>
        <taxon>Bacilli</taxon>
        <taxon>Bacillales</taxon>
        <taxon>Bacillaceae</taxon>
        <taxon>Calditerricola</taxon>
    </lineage>
</organism>
<dbReference type="GO" id="GO:0016491">
    <property type="term" value="F:oxidoreductase activity"/>
    <property type="evidence" value="ECO:0007669"/>
    <property type="project" value="UniProtKB-KW"/>
</dbReference>
<dbReference type="InterPro" id="IPR011706">
    <property type="entry name" value="Cu-oxidase_C"/>
</dbReference>
<sequence length="421" mass="46447">MNRHALSLALVLVLFTATGCASAVRQPMPEGKNPNNEQEHHPPGHMQNETAPGATRPAAPVELTTRKLRNLPPLRETDEIRPTGKVRVFRLEAKPARWEVVSGVTTDAYTFNGTVPGPTLRATEGDTLRVIVKNSLPEETAIHWHGLHVPNNMDGVPSFTQHAIKPGETFTYEFVANHAGTYMYHSHFNSIAQIDKGLYGLLIIDPQKPDPALRHDREYTLMLSGWHIPGHAGNPRDQQQNGPHGRAHDRMTGMAKGEPGLLKQKGDVRSMMEQGLKDKGQPNGPHGGMPMPSKRPGDEAGSTVMGMDYNYWTINGKAFPDTQPIKVKRGELVRLRLANISNGIHPMHLHGHDFRILAKDGHPLPTPQIANTVTLNPGETVDIDFLADNPGQWLFHCHELHHTANAHVEPGGLIVLVKYES</sequence>
<evidence type="ECO:0000256" key="1">
    <source>
        <dbReference type="ARBA" id="ARBA00022723"/>
    </source>
</evidence>
<feature type="domain" description="Plastocyanin-like" evidence="6">
    <location>
        <begin position="306"/>
        <end position="405"/>
    </location>
</feature>
<dbReference type="PROSITE" id="PS51257">
    <property type="entry name" value="PROKAR_LIPOPROTEIN"/>
    <property type="match status" value="1"/>
</dbReference>
<dbReference type="Proteomes" id="UP000637720">
    <property type="component" value="Unassembled WGS sequence"/>
</dbReference>
<keyword evidence="3" id="KW-0186">Copper</keyword>
<evidence type="ECO:0000256" key="5">
    <source>
        <dbReference type="SAM" id="SignalP"/>
    </source>
</evidence>
<feature type="chain" id="PRO_5035246211" description="Copper-containing nitrite reductase" evidence="5">
    <location>
        <begin position="24"/>
        <end position="421"/>
    </location>
</feature>
<dbReference type="Pfam" id="PF07731">
    <property type="entry name" value="Cu-oxidase_2"/>
    <property type="match status" value="1"/>
</dbReference>
<dbReference type="Gene3D" id="2.60.40.420">
    <property type="entry name" value="Cupredoxins - blue copper proteins"/>
    <property type="match status" value="2"/>
</dbReference>
<dbReference type="PANTHER" id="PTHR11709:SF394">
    <property type="entry name" value="FI03373P-RELATED"/>
    <property type="match status" value="1"/>
</dbReference>
<dbReference type="CDD" id="cd04202">
    <property type="entry name" value="CuRO_D2_2dMcoN_like"/>
    <property type="match status" value="1"/>
</dbReference>
<dbReference type="Pfam" id="PF07732">
    <property type="entry name" value="Cu-oxidase_3"/>
    <property type="match status" value="1"/>
</dbReference>
<dbReference type="SUPFAM" id="SSF49503">
    <property type="entry name" value="Cupredoxins"/>
    <property type="match status" value="2"/>
</dbReference>
<accession>A0A8J3B8D2</accession>
<dbReference type="CDD" id="cd13860">
    <property type="entry name" value="CuRO_1_2dMco_1"/>
    <property type="match status" value="1"/>
</dbReference>
<dbReference type="InterPro" id="IPR011707">
    <property type="entry name" value="Cu-oxidase-like_N"/>
</dbReference>
<proteinExistence type="predicted"/>
<evidence type="ECO:0000313" key="9">
    <source>
        <dbReference type="Proteomes" id="UP000637720"/>
    </source>
</evidence>
<feature type="signal peptide" evidence="5">
    <location>
        <begin position="1"/>
        <end position="23"/>
    </location>
</feature>
<keyword evidence="2" id="KW-0560">Oxidoreductase</keyword>
<feature type="region of interest" description="Disordered" evidence="4">
    <location>
        <begin position="25"/>
        <end position="57"/>
    </location>
</feature>
<feature type="domain" description="Plastocyanin-like" evidence="7">
    <location>
        <begin position="96"/>
        <end position="208"/>
    </location>
</feature>
<dbReference type="AlphaFoldDB" id="A0A8J3B8D2"/>
<dbReference type="EMBL" id="BMOF01000011">
    <property type="protein sequence ID" value="GGJ96733.1"/>
    <property type="molecule type" value="Genomic_DNA"/>
</dbReference>
<evidence type="ECO:0000313" key="8">
    <source>
        <dbReference type="EMBL" id="GGJ96733.1"/>
    </source>
</evidence>
<comment type="caution">
    <text evidence="8">The sequence shown here is derived from an EMBL/GenBank/DDBJ whole genome shotgun (WGS) entry which is preliminary data.</text>
</comment>
<dbReference type="InterPro" id="IPR045087">
    <property type="entry name" value="Cu-oxidase_fam"/>
</dbReference>